<dbReference type="InterPro" id="IPR003400">
    <property type="entry name" value="ExbD"/>
</dbReference>
<dbReference type="OrthoDB" id="5292105at2"/>
<accession>K7Z809</accession>
<organism evidence="9 10">
    <name type="scientific">Bdellovibrio bacteriovorus str. Tiberius</name>
    <dbReference type="NCBI Taxonomy" id="1069642"/>
    <lineage>
        <taxon>Bacteria</taxon>
        <taxon>Pseudomonadati</taxon>
        <taxon>Bdellovibrionota</taxon>
        <taxon>Bdellovibrionia</taxon>
        <taxon>Bdellovibrionales</taxon>
        <taxon>Pseudobdellovibrionaceae</taxon>
        <taxon>Bdellovibrio</taxon>
    </lineage>
</organism>
<dbReference type="GO" id="GO:0005886">
    <property type="term" value="C:plasma membrane"/>
    <property type="evidence" value="ECO:0007669"/>
    <property type="project" value="UniProtKB-SubCell"/>
</dbReference>
<dbReference type="AlphaFoldDB" id="K7Z809"/>
<keyword evidence="5 8" id="KW-1133">Transmembrane helix</keyword>
<keyword evidence="7" id="KW-0813">Transport</keyword>
<evidence type="ECO:0000256" key="6">
    <source>
        <dbReference type="ARBA" id="ARBA00023136"/>
    </source>
</evidence>
<evidence type="ECO:0000256" key="1">
    <source>
        <dbReference type="ARBA" id="ARBA00004162"/>
    </source>
</evidence>
<protein>
    <submittedName>
        <fullName evidence="9">Adventurous gliding motility protein S</fullName>
    </submittedName>
</protein>
<sequence>MAIFRPGERHRYHNILSKKKGKRDVTALLSLTAMVDMFTVLVIFLLQNYNATGEILYIPKDVVLPKATSVRELKPAHVITISSNEILLDRDVVATFDDVKGTEEWLIPKLKDTLAEALVKSRTEQEGKLQNKIRDVVETTRGETEEDPNAWSKVTIQADKGVDFLTVKKVLFTVTEAGAGEINFAVTKLPQETNSN</sequence>
<evidence type="ECO:0000256" key="5">
    <source>
        <dbReference type="ARBA" id="ARBA00022989"/>
    </source>
</evidence>
<dbReference type="STRING" id="1069642.Bdt_0798"/>
<dbReference type="EMBL" id="CP002930">
    <property type="protein sequence ID" value="AFY00504.1"/>
    <property type="molecule type" value="Genomic_DNA"/>
</dbReference>
<evidence type="ECO:0000256" key="7">
    <source>
        <dbReference type="RuleBase" id="RU003879"/>
    </source>
</evidence>
<gene>
    <name evidence="9" type="primary">aglS</name>
    <name evidence="9" type="ORF">Bdt_0798</name>
</gene>
<evidence type="ECO:0000256" key="4">
    <source>
        <dbReference type="ARBA" id="ARBA00022692"/>
    </source>
</evidence>
<dbReference type="RefSeq" id="WP_015089980.1">
    <property type="nucleotide sequence ID" value="NC_019567.1"/>
</dbReference>
<keyword evidence="6 8" id="KW-0472">Membrane</keyword>
<dbReference type="Pfam" id="PF02472">
    <property type="entry name" value="ExbD"/>
    <property type="match status" value="1"/>
</dbReference>
<keyword evidence="4 7" id="KW-0812">Transmembrane</keyword>
<dbReference type="KEGG" id="bbat:Bdt_0798"/>
<proteinExistence type="inferred from homology"/>
<evidence type="ECO:0000256" key="8">
    <source>
        <dbReference type="SAM" id="Phobius"/>
    </source>
</evidence>
<feature type="transmembrane region" description="Helical" evidence="8">
    <location>
        <begin position="25"/>
        <end position="46"/>
    </location>
</feature>
<dbReference type="PATRIC" id="fig|1069642.3.peg.788"/>
<keyword evidence="7" id="KW-0653">Protein transport</keyword>
<comment type="subcellular location">
    <subcellularLocation>
        <location evidence="1">Cell membrane</location>
        <topology evidence="1">Single-pass membrane protein</topology>
    </subcellularLocation>
    <subcellularLocation>
        <location evidence="7">Cell membrane</location>
        <topology evidence="7">Single-pass type II membrane protein</topology>
    </subcellularLocation>
</comment>
<evidence type="ECO:0000256" key="2">
    <source>
        <dbReference type="ARBA" id="ARBA00005811"/>
    </source>
</evidence>
<keyword evidence="3" id="KW-1003">Cell membrane</keyword>
<evidence type="ECO:0000313" key="9">
    <source>
        <dbReference type="EMBL" id="AFY00504.1"/>
    </source>
</evidence>
<dbReference type="HOGENOM" id="CLU_120814_0_0_7"/>
<reference evidence="9 10" key="1">
    <citation type="journal article" date="2012" name="BMC Genomics">
        <title>Genome analysis of a simultaneously predatory and prey-independent, novel Bdellovibrio bacteriovorus from the River Tiber, supports in silico predictions of both ancient and recent lateral gene transfer from diverse bacteria.</title>
        <authorList>
            <person name="Hobley L."/>
            <person name="Lerner T.R."/>
            <person name="Williams L.E."/>
            <person name="Lambert C."/>
            <person name="Till R."/>
            <person name="Milner D.S."/>
            <person name="Basford S.M."/>
            <person name="Capeness M.J."/>
            <person name="Fenton A.K."/>
            <person name="Atterbury R.J."/>
            <person name="Harris M.A."/>
            <person name="Sockett R.E."/>
        </authorList>
    </citation>
    <scope>NUCLEOTIDE SEQUENCE [LARGE SCALE GENOMIC DNA]</scope>
    <source>
        <strain evidence="9 10">Tiberius</strain>
    </source>
</reference>
<name>K7Z809_BDEBC</name>
<comment type="similarity">
    <text evidence="2 7">Belongs to the ExbD/TolR family.</text>
</comment>
<dbReference type="GO" id="GO:0022857">
    <property type="term" value="F:transmembrane transporter activity"/>
    <property type="evidence" value="ECO:0007669"/>
    <property type="project" value="InterPro"/>
</dbReference>
<evidence type="ECO:0000256" key="3">
    <source>
        <dbReference type="ARBA" id="ARBA00022475"/>
    </source>
</evidence>
<dbReference type="Proteomes" id="UP000010074">
    <property type="component" value="Chromosome"/>
</dbReference>
<dbReference type="GO" id="GO:0015031">
    <property type="term" value="P:protein transport"/>
    <property type="evidence" value="ECO:0007669"/>
    <property type="project" value="UniProtKB-KW"/>
</dbReference>
<evidence type="ECO:0000313" key="10">
    <source>
        <dbReference type="Proteomes" id="UP000010074"/>
    </source>
</evidence>